<feature type="transmembrane region" description="Helical" evidence="8">
    <location>
        <begin position="462"/>
        <end position="483"/>
    </location>
</feature>
<feature type="transmembrane region" description="Helical" evidence="8">
    <location>
        <begin position="495"/>
        <end position="513"/>
    </location>
</feature>
<feature type="transmembrane region" description="Helical" evidence="8">
    <location>
        <begin position="347"/>
        <end position="367"/>
    </location>
</feature>
<feature type="transmembrane region" description="Helical" evidence="8">
    <location>
        <begin position="681"/>
        <end position="702"/>
    </location>
</feature>
<feature type="transmembrane region" description="Helical" evidence="8">
    <location>
        <begin position="652"/>
        <end position="669"/>
    </location>
</feature>
<feature type="transmembrane region" description="Helical" evidence="8">
    <location>
        <begin position="609"/>
        <end position="640"/>
    </location>
</feature>
<evidence type="ECO:0000256" key="1">
    <source>
        <dbReference type="ARBA" id="ARBA00004651"/>
    </source>
</evidence>
<feature type="transmembrane region" description="Helical" evidence="8">
    <location>
        <begin position="105"/>
        <end position="123"/>
    </location>
</feature>
<dbReference type="InterPro" id="IPR000522">
    <property type="entry name" value="ABC_transptr_permease_BtuC"/>
</dbReference>
<dbReference type="InterPro" id="IPR037294">
    <property type="entry name" value="ABC_BtuC-like"/>
</dbReference>
<dbReference type="CDD" id="cd06550">
    <property type="entry name" value="TM_ABC_iron-siderophores_like"/>
    <property type="match status" value="2"/>
</dbReference>
<feature type="transmembrane region" description="Helical" evidence="8">
    <location>
        <begin position="186"/>
        <end position="207"/>
    </location>
</feature>
<dbReference type="Gene3D" id="1.10.3470.10">
    <property type="entry name" value="ABC transporter involved in vitamin B12 uptake, BtuC"/>
    <property type="match status" value="2"/>
</dbReference>
<evidence type="ECO:0000313" key="9">
    <source>
        <dbReference type="EMBL" id="TBW50005.1"/>
    </source>
</evidence>
<keyword evidence="4" id="KW-1003">Cell membrane</keyword>
<dbReference type="PANTHER" id="PTHR30472">
    <property type="entry name" value="FERRIC ENTEROBACTIN TRANSPORT SYSTEM PERMEASE PROTEIN"/>
    <property type="match status" value="1"/>
</dbReference>
<proteinExistence type="inferred from homology"/>
<accession>A0ABY1ZFR5</accession>
<evidence type="ECO:0000256" key="6">
    <source>
        <dbReference type="ARBA" id="ARBA00022989"/>
    </source>
</evidence>
<dbReference type="Proteomes" id="UP000313645">
    <property type="component" value="Unassembled WGS sequence"/>
</dbReference>
<keyword evidence="6 8" id="KW-1133">Transmembrane helix</keyword>
<gene>
    <name evidence="9" type="ORF">EZI54_18970</name>
</gene>
<comment type="similarity">
    <text evidence="2">Belongs to the binding-protein-dependent transport system permease family. FecCD subfamily.</text>
</comment>
<feature type="transmembrane region" description="Helical" evidence="8">
    <location>
        <begin position="227"/>
        <end position="248"/>
    </location>
</feature>
<feature type="transmembrane region" description="Helical" evidence="8">
    <location>
        <begin position="387"/>
        <end position="407"/>
    </location>
</feature>
<name>A0ABY1ZFR5_9GAMM</name>
<feature type="transmembrane region" description="Helical" evidence="8">
    <location>
        <begin position="135"/>
        <end position="154"/>
    </location>
</feature>
<comment type="subcellular location">
    <subcellularLocation>
        <location evidence="1">Cell membrane</location>
        <topology evidence="1">Multi-pass membrane protein</topology>
    </subcellularLocation>
</comment>
<evidence type="ECO:0000256" key="3">
    <source>
        <dbReference type="ARBA" id="ARBA00022448"/>
    </source>
</evidence>
<evidence type="ECO:0000256" key="4">
    <source>
        <dbReference type="ARBA" id="ARBA00022475"/>
    </source>
</evidence>
<feature type="transmembrane region" description="Helical" evidence="8">
    <location>
        <begin position="271"/>
        <end position="297"/>
    </location>
</feature>
<evidence type="ECO:0000256" key="2">
    <source>
        <dbReference type="ARBA" id="ARBA00007935"/>
    </source>
</evidence>
<evidence type="ECO:0000256" key="5">
    <source>
        <dbReference type="ARBA" id="ARBA00022692"/>
    </source>
</evidence>
<feature type="transmembrane region" description="Helical" evidence="8">
    <location>
        <begin position="519"/>
        <end position="542"/>
    </location>
</feature>
<protein>
    <submittedName>
        <fullName evidence="9">Iron ABC transporter permease</fullName>
    </submittedName>
</protein>
<feature type="transmembrane region" description="Helical" evidence="8">
    <location>
        <begin position="317"/>
        <end position="335"/>
    </location>
</feature>
<feature type="transmembrane region" description="Helical" evidence="8">
    <location>
        <begin position="563"/>
        <end position="582"/>
    </location>
</feature>
<keyword evidence="10" id="KW-1185">Reference proteome</keyword>
<reference evidence="9 10" key="1">
    <citation type="submission" date="2019-02" db="EMBL/GenBank/DDBJ databases">
        <title>Marinobacter halodurans sp. nov., a marine bacterium isolated from sea tidal flat.</title>
        <authorList>
            <person name="Yoo Y."/>
            <person name="Lee D.W."/>
            <person name="Kim B.S."/>
            <person name="Kim J.-J."/>
        </authorList>
    </citation>
    <scope>NUCLEOTIDE SEQUENCE [LARGE SCALE GENOMIC DNA]</scope>
    <source>
        <strain evidence="9 10">YJ-S3-2</strain>
    </source>
</reference>
<evidence type="ECO:0000256" key="7">
    <source>
        <dbReference type="ARBA" id="ARBA00023136"/>
    </source>
</evidence>
<comment type="caution">
    <text evidence="9">The sequence shown here is derived from an EMBL/GenBank/DDBJ whole genome shotgun (WGS) entry which is preliminary data.</text>
</comment>
<feature type="transmembrane region" description="Helical" evidence="8">
    <location>
        <begin position="160"/>
        <end position="179"/>
    </location>
</feature>
<organism evidence="9 10">
    <name type="scientific">Marinobacter halodurans</name>
    <dbReference type="NCBI Taxonomy" id="2528979"/>
    <lineage>
        <taxon>Bacteria</taxon>
        <taxon>Pseudomonadati</taxon>
        <taxon>Pseudomonadota</taxon>
        <taxon>Gammaproteobacteria</taxon>
        <taxon>Pseudomonadales</taxon>
        <taxon>Marinobacteraceae</taxon>
        <taxon>Marinobacter</taxon>
    </lineage>
</organism>
<dbReference type="SUPFAM" id="SSF81345">
    <property type="entry name" value="ABC transporter involved in vitamin B12 uptake, BtuC"/>
    <property type="match status" value="2"/>
</dbReference>
<dbReference type="PANTHER" id="PTHR30472:SF37">
    <property type="entry name" value="FE(3+) DICITRATE TRANSPORT SYSTEM PERMEASE PROTEIN FECD-RELATED"/>
    <property type="match status" value="1"/>
</dbReference>
<feature type="transmembrane region" description="Helical" evidence="8">
    <location>
        <begin position="51"/>
        <end position="71"/>
    </location>
</feature>
<keyword evidence="3" id="KW-0813">Transport</keyword>
<keyword evidence="5 8" id="KW-0812">Transmembrane</keyword>
<dbReference type="EMBL" id="SJDL01000037">
    <property type="protein sequence ID" value="TBW50005.1"/>
    <property type="molecule type" value="Genomic_DNA"/>
</dbReference>
<dbReference type="Pfam" id="PF01032">
    <property type="entry name" value="FecCD"/>
    <property type="match status" value="2"/>
</dbReference>
<keyword evidence="7 8" id="KW-0472">Membrane</keyword>
<evidence type="ECO:0000256" key="8">
    <source>
        <dbReference type="SAM" id="Phobius"/>
    </source>
</evidence>
<sequence length="705" mass="73598">MREPIRGYPGFVSALRRYRLQGFVVSGNKEASVNRTLTADPAAESHAQRPVLLATVTGLLLLVALVLWQAVLRFPDLDLSALAGAWQARPPLDGLLFREAQLPRVVAGIVVGVGLGLAGALMQLITRNPLVSPDLLGITAGAQFGVILGLLLPASLGLPVIFIGGLLAAGLTFLLAGGSRTTPLRLVLAGMAVGQALYALITLFLTLNARAAMVVSLWDTGSLSQMGWGGLLPALWLVPPLLLVIVLMRRPINMAVLGDAQMRMLGLSPRLLKAVVIGVGTILTALAIHLAGPLGFIGLVAPNLVRYGLGIRWPSRLLPLAGLWGAVLTLGADALVTGLKGWIDLPLGTLSAMIGSLAVLLLLRVMARPGPAAQADVFSGEPGGTRWPVGPTGLALGLLGALGLGMLDGATTIRLGDLLAGENWAWTLVDLRLPRLLVDACGGALFAMSGLILQSVTRNPLASPSVLGVSQMAALAVLAGLVVSPDLIVAARLPFAWAGAALALCLIVGLNLRHGLEPLRLILTGFALTGLAMSVTSLLIAYHSQNVVLALIWMTGSSYAATWTDVISLAPWLGLGLVLAWLGRRWMDLLALGDGVADSLGLASTRKRLWLLVLASLMIASGVSVLGPVAFVGLLVPHAVRLLGFQGYRQRLVVTPLLGALLLVLADILGQRLLAPLDIPLGIMTAAIGAPVFLVLLSRTYLRRE</sequence>
<evidence type="ECO:0000313" key="10">
    <source>
        <dbReference type="Proteomes" id="UP000313645"/>
    </source>
</evidence>